<keyword evidence="5" id="KW-0271">Exosome</keyword>
<dbReference type="GeneID" id="34527602"/>
<dbReference type="GO" id="GO:0034473">
    <property type="term" value="P:U1 snRNA 3'-end processing"/>
    <property type="evidence" value="ECO:0007669"/>
    <property type="project" value="TreeGrafter"/>
</dbReference>
<dbReference type="GO" id="GO:0005730">
    <property type="term" value="C:nucleolus"/>
    <property type="evidence" value="ECO:0007669"/>
    <property type="project" value="UniProtKB-SubCell"/>
</dbReference>
<dbReference type="Gene3D" id="3.30.230.70">
    <property type="entry name" value="GHMP Kinase, N-terminal domain"/>
    <property type="match status" value="1"/>
</dbReference>
<dbReference type="InterPro" id="IPR020568">
    <property type="entry name" value="Ribosomal_Su5_D2-typ_SF"/>
</dbReference>
<evidence type="ECO:0000256" key="6">
    <source>
        <dbReference type="ARBA" id="ARBA00042523"/>
    </source>
</evidence>
<reference evidence="8" key="2">
    <citation type="submission" date="2012-08" db="EMBL/GenBank/DDBJ databases">
        <title>Genome sequence of Kazachstania naganishii.</title>
        <authorList>
            <person name="Gordon J.L."/>
            <person name="Armisen D."/>
            <person name="Proux-Wera E."/>
            <person name="OhEigeartaigh S.S."/>
            <person name="Byrne K.P."/>
            <person name="Wolfe K.H."/>
        </authorList>
    </citation>
    <scope>NUCLEOTIDE SEQUENCE [LARGE SCALE GENOMIC DNA]</scope>
    <source>
        <strain evidence="8">ATCC MYA-139 / BCRC 22969 / CBS 8797 / CCRC 22969 / KCTC 17520 / NBRC 10181 / NCYC 3082</strain>
    </source>
</reference>
<dbReference type="GO" id="GO:0016075">
    <property type="term" value="P:rRNA catabolic process"/>
    <property type="evidence" value="ECO:0007669"/>
    <property type="project" value="EnsemblFungi"/>
</dbReference>
<dbReference type="KEGG" id="kng:KNAG_0I00680"/>
<dbReference type="OMA" id="INKRWHW"/>
<gene>
    <name evidence="7" type="primary">KNAG0I00680</name>
    <name evidence="7" type="ordered locus">KNAG_0I00680</name>
</gene>
<dbReference type="InterPro" id="IPR036345">
    <property type="entry name" value="ExoRNase_PH_dom2_sf"/>
</dbReference>
<comment type="subcellular location">
    <subcellularLocation>
        <location evidence="1">Cytoplasm</location>
    </subcellularLocation>
    <subcellularLocation>
        <location evidence="2">Nucleus</location>
        <location evidence="2">Nucleolus</location>
    </subcellularLocation>
</comment>
<dbReference type="eggNOG" id="KOG1612">
    <property type="taxonomic scope" value="Eukaryota"/>
</dbReference>
<dbReference type="GO" id="GO:0000177">
    <property type="term" value="C:cytoplasmic exosome (RNase complex)"/>
    <property type="evidence" value="ECO:0007669"/>
    <property type="project" value="EnsemblFungi"/>
</dbReference>
<name>J7S915_HUIN7</name>
<dbReference type="RefSeq" id="XP_022466104.1">
    <property type="nucleotide sequence ID" value="XM_022609738.1"/>
</dbReference>
<dbReference type="GO" id="GO:0071028">
    <property type="term" value="P:nuclear mRNA surveillance"/>
    <property type="evidence" value="ECO:0007669"/>
    <property type="project" value="TreeGrafter"/>
</dbReference>
<dbReference type="GO" id="GO:0034476">
    <property type="term" value="P:U5 snRNA 3'-end processing"/>
    <property type="evidence" value="ECO:0007669"/>
    <property type="project" value="TreeGrafter"/>
</dbReference>
<dbReference type="GO" id="GO:0035925">
    <property type="term" value="F:mRNA 3'-UTR AU-rich region binding"/>
    <property type="evidence" value="ECO:0007669"/>
    <property type="project" value="TreeGrafter"/>
</dbReference>
<keyword evidence="8" id="KW-1185">Reference proteome</keyword>
<dbReference type="SUPFAM" id="SSF54211">
    <property type="entry name" value="Ribosomal protein S5 domain 2-like"/>
    <property type="match status" value="1"/>
</dbReference>
<dbReference type="GO" id="GO:0000176">
    <property type="term" value="C:nuclear exosome (RNase complex)"/>
    <property type="evidence" value="ECO:0007669"/>
    <property type="project" value="EnsemblFungi"/>
</dbReference>
<organism evidence="7 8">
    <name type="scientific">Huiozyma naganishii (strain ATCC MYA-139 / BCRC 22969 / CBS 8797 / KCTC 17520 / NBRC 10181 / NCYC 3082 / Yp74L-3)</name>
    <name type="common">Yeast</name>
    <name type="synonym">Kazachstania naganishii</name>
    <dbReference type="NCBI Taxonomy" id="1071383"/>
    <lineage>
        <taxon>Eukaryota</taxon>
        <taxon>Fungi</taxon>
        <taxon>Dikarya</taxon>
        <taxon>Ascomycota</taxon>
        <taxon>Saccharomycotina</taxon>
        <taxon>Saccharomycetes</taxon>
        <taxon>Saccharomycetales</taxon>
        <taxon>Saccharomycetaceae</taxon>
        <taxon>Huiozyma</taxon>
    </lineage>
</organism>
<dbReference type="HOGENOM" id="CLU_046570_1_0_1"/>
<dbReference type="EMBL" id="HE978322">
    <property type="protein sequence ID" value="CCK71859.1"/>
    <property type="molecule type" value="Genomic_DNA"/>
</dbReference>
<dbReference type="GO" id="GO:0071035">
    <property type="term" value="P:nuclear polyadenylation-dependent rRNA catabolic process"/>
    <property type="evidence" value="ECO:0007669"/>
    <property type="project" value="TreeGrafter"/>
</dbReference>
<dbReference type="PANTHER" id="PTHR11097:SF8">
    <property type="entry name" value="EXOSOME COMPLEX COMPONENT RRP42"/>
    <property type="match status" value="1"/>
</dbReference>
<evidence type="ECO:0000256" key="4">
    <source>
        <dbReference type="ARBA" id="ARBA00022490"/>
    </source>
</evidence>
<accession>J7S915</accession>
<evidence type="ECO:0000256" key="2">
    <source>
        <dbReference type="ARBA" id="ARBA00004604"/>
    </source>
</evidence>
<dbReference type="STRING" id="1071383.J7S915"/>
<evidence type="ECO:0000313" key="7">
    <source>
        <dbReference type="EMBL" id="CCK71859.1"/>
    </source>
</evidence>
<dbReference type="InterPro" id="IPR027408">
    <property type="entry name" value="PNPase/RNase_PH_dom_sf"/>
</dbReference>
<dbReference type="AlphaFoldDB" id="J7S915"/>
<dbReference type="SUPFAM" id="SSF55666">
    <property type="entry name" value="Ribonuclease PH domain 2-like"/>
    <property type="match status" value="1"/>
</dbReference>
<sequence>MSLSIAEESFLYDSLSGPQRLRPDGRLPHQFRPVEVFTDFLPSSDGSSRVIASDGSECIVSVKCKVVDHTVEPDLIQVDVDIAGERDDSLLVESIASLLNKLIGTVDHARLQLTKKYSFKIFIDVLVLSSFSYPISLISFGVYFAVSATQLPKLVSNFDDLEVEELPMFDDYDLVPLEMRTPLVFTLALVGKNVFLDPAANESAVANNGLVVSWSAGTVVAPLRTIALNNTHVTGFDPELLQVGIKLVEQHAPGIVHALEG</sequence>
<evidence type="ECO:0000313" key="8">
    <source>
        <dbReference type="Proteomes" id="UP000006310"/>
    </source>
</evidence>
<proteinExistence type="inferred from homology"/>
<evidence type="ECO:0000256" key="3">
    <source>
        <dbReference type="ARBA" id="ARBA00006678"/>
    </source>
</evidence>
<dbReference type="Proteomes" id="UP000006310">
    <property type="component" value="Chromosome 9"/>
</dbReference>
<protein>
    <recommendedName>
        <fullName evidence="6">Ribosomal RNA-processing protein 42</fullName>
    </recommendedName>
</protein>
<evidence type="ECO:0000256" key="1">
    <source>
        <dbReference type="ARBA" id="ARBA00004496"/>
    </source>
</evidence>
<evidence type="ECO:0000256" key="5">
    <source>
        <dbReference type="ARBA" id="ARBA00022835"/>
    </source>
</evidence>
<dbReference type="PANTHER" id="PTHR11097">
    <property type="entry name" value="EXOSOME COMPLEX EXONUCLEASE RIBOSOMAL RNA PROCESSING PROTEIN"/>
    <property type="match status" value="1"/>
</dbReference>
<dbReference type="GO" id="GO:0000467">
    <property type="term" value="P:exonucleolytic trimming to generate mature 3'-end of 5.8S rRNA from tricistronic rRNA transcript (SSU-rRNA, 5.8S rRNA, LSU-rRNA)"/>
    <property type="evidence" value="ECO:0007669"/>
    <property type="project" value="EnsemblFungi"/>
</dbReference>
<dbReference type="InterPro" id="IPR050590">
    <property type="entry name" value="Exosome_comp_Rrp42_subfam"/>
</dbReference>
<keyword evidence="4" id="KW-0963">Cytoplasm</keyword>
<reference evidence="7 8" key="1">
    <citation type="journal article" date="2011" name="Proc. Natl. Acad. Sci. U.S.A.">
        <title>Evolutionary erosion of yeast sex chromosomes by mating-type switching accidents.</title>
        <authorList>
            <person name="Gordon J.L."/>
            <person name="Armisen D."/>
            <person name="Proux-Wera E."/>
            <person name="Oheigeartaigh S.S."/>
            <person name="Byrne K.P."/>
            <person name="Wolfe K.H."/>
        </authorList>
    </citation>
    <scope>NUCLEOTIDE SEQUENCE [LARGE SCALE GENOMIC DNA]</scope>
    <source>
        <strain evidence="8">ATCC MYA-139 / BCRC 22969 / CBS 8797 / CCRC 22969 / KCTC 17520 / NBRC 10181 / NCYC 3082</strain>
    </source>
</reference>
<dbReference type="GO" id="GO:0071038">
    <property type="term" value="P:TRAMP-dependent tRNA surveillance pathway"/>
    <property type="evidence" value="ECO:0007669"/>
    <property type="project" value="EnsemblFungi"/>
</dbReference>
<comment type="similarity">
    <text evidence="3">Belongs to the RNase PH family.</text>
</comment>
<dbReference type="OrthoDB" id="272245at2759"/>
<dbReference type="GO" id="GO:0034475">
    <property type="term" value="P:U4 snRNA 3'-end processing"/>
    <property type="evidence" value="ECO:0007669"/>
    <property type="project" value="TreeGrafter"/>
</dbReference>